<dbReference type="GO" id="GO:0039694">
    <property type="term" value="P:viral RNA genome replication"/>
    <property type="evidence" value="ECO:0007669"/>
    <property type="project" value="InterPro"/>
</dbReference>
<evidence type="ECO:0000256" key="6">
    <source>
        <dbReference type="SAM" id="MobiDB-lite"/>
    </source>
</evidence>
<dbReference type="GO" id="GO:0006351">
    <property type="term" value="P:DNA-templated transcription"/>
    <property type="evidence" value="ECO:0007669"/>
    <property type="project" value="InterPro"/>
</dbReference>
<evidence type="ECO:0000256" key="1">
    <source>
        <dbReference type="ARBA" id="ARBA00022484"/>
    </source>
</evidence>
<evidence type="ECO:0000256" key="4">
    <source>
        <dbReference type="ARBA" id="ARBA00022741"/>
    </source>
</evidence>
<dbReference type="InterPro" id="IPR043502">
    <property type="entry name" value="DNA/RNA_pol_sf"/>
</dbReference>
<protein>
    <submittedName>
        <fullName evidence="8">RNA-dependent RNA polymerase</fullName>
    </submittedName>
</protein>
<dbReference type="GO" id="GO:0003723">
    <property type="term" value="F:RNA binding"/>
    <property type="evidence" value="ECO:0007669"/>
    <property type="project" value="InterPro"/>
</dbReference>
<keyword evidence="5" id="KW-0693">Viral RNA replication</keyword>
<reference evidence="8" key="1">
    <citation type="journal article" date="2023" name="Microbiol. Spectr.">
        <title>Extreme Diversity of Mycoviruses Present in Single Strains of Rhizoctonia cerealis, the Pathogen of Wheat Sharp Eyespot.</title>
        <authorList>
            <person name="Li W."/>
            <person name="Sun H."/>
            <person name="Cao S."/>
            <person name="Zhang A."/>
            <person name="Zhang H."/>
            <person name="Shu Y."/>
            <person name="Chen H."/>
        </authorList>
    </citation>
    <scope>NUCLEOTIDE SEQUENCE</scope>
    <source>
        <strain evidence="8">RcOCV-0928-2</strain>
    </source>
</reference>
<dbReference type="SUPFAM" id="SSF56672">
    <property type="entry name" value="DNA/RNA polymerases"/>
    <property type="match status" value="1"/>
</dbReference>
<feature type="compositionally biased region" description="Polar residues" evidence="6">
    <location>
        <begin position="14"/>
        <end position="31"/>
    </location>
</feature>
<evidence type="ECO:0000259" key="7">
    <source>
        <dbReference type="PROSITE" id="PS50507"/>
    </source>
</evidence>
<dbReference type="EMBL" id="OQ999759">
    <property type="protein sequence ID" value="WMI40027.1"/>
    <property type="molecule type" value="Genomic_RNA"/>
</dbReference>
<reference evidence="8" key="2">
    <citation type="submission" date="2023-05" db="EMBL/GenBank/DDBJ databases">
        <authorList>
            <person name="Li W."/>
        </authorList>
    </citation>
    <scope>NUCLEOTIDE SEQUENCE</scope>
    <source>
        <strain evidence="8">RcOCV-0928-2</strain>
    </source>
</reference>
<dbReference type="Pfam" id="PF00680">
    <property type="entry name" value="RdRP_1"/>
    <property type="match status" value="1"/>
</dbReference>
<feature type="compositionally biased region" description="Polar residues" evidence="6">
    <location>
        <begin position="71"/>
        <end position="87"/>
    </location>
</feature>
<sequence>MFERTHNMDRPNSPMWTPQSPSQLDLTTSADDTGIPLLDLRAQRIPTTNWGAPPTTLGKHPRQEDEDPTGDASTPGETRSGQSSFTAGGTFRSLGSNANNRKRRRKNLEKLDAKESKQVAEVQKWAHRMRHVRVTSYVGDLFKPRDFADGRSNLVKYKPPRYGVSFATPNPYFAEFLAETQPDLHGVDLNQHCFMTSNLDAQMNHLQHYDYDPKPAPDHIRERYEVAARMVEHELAELGQIEFPDMPDFLQIPYRKQKYPGFEYRAQGYRNRGEAHVAAAGDAANAWTTLMGGDRVDPHFVRLGGRGKVVHKSQEAAEAAGDVKGRLILMTSHRDYLVCAATEQPLNNLYKDRRCFISVGDSWYHGGSTLLYKKYSAFSKYYCFDAKKFDSSIRPWMIDRAMETLRRQFVDGEDERYDAYWAFVRETMFNTKILRDDAIIFEKFTGTTSGHNHNSIIQSIISACLFYYGLAELAPDLKPSEILANTTIKTLGDDTLPAIRDPIPPFNWYQIAAVVKRDLEIDWTGDKSYATECYLLPEELVDEAGKEEVFDTVQYLGKFFKLGNVVCEGEDNTVVLPVRPFVETLIHLFFPERPIRIEEIGRDEGGRRAYQMAVGQYVDGAGHPWSRALLDSYLDWLEVRDHHRVAEWESDTEAKFFMDYSAGRTQHVLRFRRFRYEEWLDLCAFDRETVIDMFGMDAVYDDFEDDVDYNGSPVEQ</sequence>
<feature type="region of interest" description="Disordered" evidence="6">
    <location>
        <begin position="1"/>
        <end position="117"/>
    </location>
</feature>
<feature type="compositionally biased region" description="Basic and acidic residues" evidence="6">
    <location>
        <begin position="108"/>
        <end position="117"/>
    </location>
</feature>
<keyword evidence="2" id="KW-0808">Transferase</keyword>
<proteinExistence type="predicted"/>
<evidence type="ECO:0000313" key="8">
    <source>
        <dbReference type="EMBL" id="WMI40027.1"/>
    </source>
</evidence>
<evidence type="ECO:0000256" key="5">
    <source>
        <dbReference type="ARBA" id="ARBA00022953"/>
    </source>
</evidence>
<evidence type="ECO:0000256" key="2">
    <source>
        <dbReference type="ARBA" id="ARBA00022679"/>
    </source>
</evidence>
<organism evidence="8">
    <name type="scientific">Rhizoctonia cerealis orthocurvulavirus</name>
    <dbReference type="NCBI Taxonomy" id="3068670"/>
    <lineage>
        <taxon>Viruses</taxon>
        <taxon>Riboviria</taxon>
        <taxon>Orthornavirae</taxon>
        <taxon>Pisuviricota</taxon>
        <taxon>Duplopiviricetes</taxon>
        <taxon>Durnavirales</taxon>
        <taxon>Curvulaviridae</taxon>
        <taxon>Orthocurvulavirus</taxon>
    </lineage>
</organism>
<dbReference type="PROSITE" id="PS50507">
    <property type="entry name" value="RDRP_SSRNA_POS"/>
    <property type="match status" value="1"/>
</dbReference>
<dbReference type="Gene3D" id="3.30.70.270">
    <property type="match status" value="1"/>
</dbReference>
<keyword evidence="3" id="KW-0548">Nucleotidyltransferase</keyword>
<evidence type="ECO:0000256" key="3">
    <source>
        <dbReference type="ARBA" id="ARBA00022695"/>
    </source>
</evidence>
<name>A0AA51GJ97_9VIRU</name>
<dbReference type="InterPro" id="IPR007094">
    <property type="entry name" value="RNA-dir_pol_PSvirus"/>
</dbReference>
<keyword evidence="4" id="KW-0547">Nucleotide-binding</keyword>
<dbReference type="InterPro" id="IPR001205">
    <property type="entry name" value="RNA-dir_pol_C"/>
</dbReference>
<dbReference type="GO" id="GO:0003968">
    <property type="term" value="F:RNA-directed RNA polymerase activity"/>
    <property type="evidence" value="ECO:0007669"/>
    <property type="project" value="UniProtKB-KW"/>
</dbReference>
<dbReference type="GO" id="GO:0000166">
    <property type="term" value="F:nucleotide binding"/>
    <property type="evidence" value="ECO:0007669"/>
    <property type="project" value="UniProtKB-KW"/>
</dbReference>
<dbReference type="InterPro" id="IPR043128">
    <property type="entry name" value="Rev_trsase/Diguanyl_cyclase"/>
</dbReference>
<keyword evidence="1 8" id="KW-0696">RNA-directed RNA polymerase</keyword>
<accession>A0AA51GJ97</accession>
<feature type="domain" description="RdRp catalytic" evidence="7">
    <location>
        <begin position="379"/>
        <end position="507"/>
    </location>
</feature>